<dbReference type="Ensembl" id="ENSCCET00000002467.1">
    <property type="protein sequence ID" value="ENSCCEP00000001428.1"/>
    <property type="gene ID" value="ENSCCEG00000001684.1"/>
</dbReference>
<protein>
    <recommendedName>
        <fullName evidence="3">RRM domain-containing protein</fullName>
    </recommendedName>
</protein>
<dbReference type="Gene3D" id="3.30.70.330">
    <property type="match status" value="1"/>
</dbReference>
<dbReference type="SUPFAM" id="SSF54928">
    <property type="entry name" value="RNA-binding domain, RBD"/>
    <property type="match status" value="1"/>
</dbReference>
<accession>A0A8C0U3Z1</accession>
<evidence type="ECO:0000256" key="2">
    <source>
        <dbReference type="SAM" id="MobiDB-lite"/>
    </source>
</evidence>
<dbReference type="GO" id="GO:0003730">
    <property type="term" value="F:mRNA 3'-UTR binding"/>
    <property type="evidence" value="ECO:0007669"/>
    <property type="project" value="TreeGrafter"/>
</dbReference>
<dbReference type="GO" id="GO:0071013">
    <property type="term" value="C:catalytic step 2 spliceosome"/>
    <property type="evidence" value="ECO:0007669"/>
    <property type="project" value="TreeGrafter"/>
</dbReference>
<proteinExistence type="predicted"/>
<evidence type="ECO:0000259" key="3">
    <source>
        <dbReference type="Pfam" id="PF00076"/>
    </source>
</evidence>
<evidence type="ECO:0000313" key="5">
    <source>
        <dbReference type="Proteomes" id="UP000694410"/>
    </source>
</evidence>
<keyword evidence="1" id="KW-0694">RNA-binding</keyword>
<organism evidence="4 5">
    <name type="scientific">Cyanistes caeruleus</name>
    <name type="common">Eurasian blue tit</name>
    <name type="synonym">Parus caeruleus</name>
    <dbReference type="NCBI Taxonomy" id="156563"/>
    <lineage>
        <taxon>Eukaryota</taxon>
        <taxon>Metazoa</taxon>
        <taxon>Chordata</taxon>
        <taxon>Craniata</taxon>
        <taxon>Vertebrata</taxon>
        <taxon>Euteleostomi</taxon>
        <taxon>Archelosauria</taxon>
        <taxon>Archosauria</taxon>
        <taxon>Dinosauria</taxon>
        <taxon>Saurischia</taxon>
        <taxon>Theropoda</taxon>
        <taxon>Coelurosauria</taxon>
        <taxon>Aves</taxon>
        <taxon>Neognathae</taxon>
        <taxon>Neoaves</taxon>
        <taxon>Telluraves</taxon>
        <taxon>Australaves</taxon>
        <taxon>Passeriformes</taxon>
        <taxon>Paridae</taxon>
        <taxon>Cyanistes</taxon>
    </lineage>
</organism>
<evidence type="ECO:0000313" key="4">
    <source>
        <dbReference type="Ensembl" id="ENSCCEP00000001428.1"/>
    </source>
</evidence>
<dbReference type="InterPro" id="IPR000504">
    <property type="entry name" value="RRM_dom"/>
</dbReference>
<dbReference type="Pfam" id="PF00076">
    <property type="entry name" value="RRM_1"/>
    <property type="match status" value="1"/>
</dbReference>
<reference evidence="4" key="2">
    <citation type="submission" date="2025-09" db="UniProtKB">
        <authorList>
            <consortium name="Ensembl"/>
        </authorList>
    </citation>
    <scope>IDENTIFICATION</scope>
</reference>
<dbReference type="InterPro" id="IPR035979">
    <property type="entry name" value="RBD_domain_sf"/>
</dbReference>
<name>A0A8C0U3Z1_CYACU</name>
<dbReference type="InterPro" id="IPR012677">
    <property type="entry name" value="Nucleotide-bd_a/b_plait_sf"/>
</dbReference>
<feature type="domain" description="RRM" evidence="3">
    <location>
        <begin position="13"/>
        <end position="42"/>
    </location>
</feature>
<evidence type="ECO:0000256" key="1">
    <source>
        <dbReference type="ARBA" id="ARBA00022884"/>
    </source>
</evidence>
<dbReference type="Proteomes" id="UP000694410">
    <property type="component" value="Unplaced"/>
</dbReference>
<dbReference type="AlphaFoldDB" id="A0A8C0U3Z1"/>
<feature type="region of interest" description="Disordered" evidence="2">
    <location>
        <begin position="46"/>
        <end position="103"/>
    </location>
</feature>
<keyword evidence="5" id="KW-1185">Reference proteome</keyword>
<dbReference type="PANTHER" id="PTHR48026">
    <property type="entry name" value="HOMOLOGOUS TO DROSOPHILA SQD (SQUID) PROTEIN"/>
    <property type="match status" value="1"/>
</dbReference>
<reference evidence="4" key="1">
    <citation type="submission" date="2025-08" db="UniProtKB">
        <authorList>
            <consortium name="Ensembl"/>
        </authorList>
    </citation>
    <scope>IDENTIFICATION</scope>
</reference>
<sequence>MGSREGFWGLRKLFIGGLSFETTDESLRSHFEQWGTLTDCVVRGAPRALPGTPNLSLAPQIHPWDPKSIPGTPNPSSGPSLGPQIHPWDTKSIPGTPNPSPGS</sequence>
<dbReference type="GO" id="GO:0000398">
    <property type="term" value="P:mRNA splicing, via spliceosome"/>
    <property type="evidence" value="ECO:0007669"/>
    <property type="project" value="TreeGrafter"/>
</dbReference>
<dbReference type="PANTHER" id="PTHR48026:SF2">
    <property type="entry name" value="HETEROGENEOUS NUCLEAR RIBONUCLEOPROTEIN A1-RELATED"/>
    <property type="match status" value="1"/>
</dbReference>